<dbReference type="EMBL" id="FRFE01000001">
    <property type="protein sequence ID" value="SHO42882.1"/>
    <property type="molecule type" value="Genomic_DNA"/>
</dbReference>
<gene>
    <name evidence="1" type="ORF">SAMN02745220_00199</name>
</gene>
<evidence type="ECO:0000313" key="2">
    <source>
        <dbReference type="Proteomes" id="UP000184603"/>
    </source>
</evidence>
<evidence type="ECO:0008006" key="3">
    <source>
        <dbReference type="Google" id="ProtNLM"/>
    </source>
</evidence>
<dbReference type="STRING" id="1121416.SAMN02745220_00199"/>
<dbReference type="RefSeq" id="WP_073611567.1">
    <property type="nucleotide sequence ID" value="NZ_FRFE01000001.1"/>
</dbReference>
<evidence type="ECO:0000313" key="1">
    <source>
        <dbReference type="EMBL" id="SHO42882.1"/>
    </source>
</evidence>
<proteinExistence type="predicted"/>
<dbReference type="Proteomes" id="UP000184603">
    <property type="component" value="Unassembled WGS sequence"/>
</dbReference>
<reference evidence="1 2" key="1">
    <citation type="submission" date="2016-12" db="EMBL/GenBank/DDBJ databases">
        <authorList>
            <person name="Song W.-J."/>
            <person name="Kurnit D.M."/>
        </authorList>
    </citation>
    <scope>NUCLEOTIDE SEQUENCE [LARGE SCALE GENOMIC DNA]</scope>
    <source>
        <strain evidence="1 2">DSM 18488</strain>
    </source>
</reference>
<dbReference type="AlphaFoldDB" id="A0A1M7XW08"/>
<dbReference type="PANTHER" id="PTHR35446">
    <property type="entry name" value="SI:CH211-175M2.5"/>
    <property type="match status" value="1"/>
</dbReference>
<keyword evidence="2" id="KW-1185">Reference proteome</keyword>
<sequence>MALISTVAPEEATGIIKEGYDMFFKNVGSIPRPMEVLSCSPALFELQLKRIGYFAKHPKLSFALLSHIRYLAAHSLNYSFCMDFNRHMLKKQGLADEDIQAMEKDPAKALLEENEIAMLVFVMKAMKTPGSTTTEDIAQLKALGWEEKEMVEALAQGVGMIDHSIMMEAFQIDQNCML</sequence>
<dbReference type="Gene3D" id="1.20.1290.10">
    <property type="entry name" value="AhpD-like"/>
    <property type="match status" value="1"/>
</dbReference>
<name>A0A1M7XW08_9BACT</name>
<dbReference type="OrthoDB" id="5432305at2"/>
<accession>A0A1M7XW08</accession>
<dbReference type="PANTHER" id="PTHR35446:SF2">
    <property type="entry name" value="CARBOXYMUCONOLACTONE DECARBOXYLASE-LIKE DOMAIN-CONTAINING PROTEIN"/>
    <property type="match status" value="1"/>
</dbReference>
<dbReference type="SUPFAM" id="SSF69118">
    <property type="entry name" value="AhpD-like"/>
    <property type="match status" value="1"/>
</dbReference>
<dbReference type="InterPro" id="IPR029032">
    <property type="entry name" value="AhpD-like"/>
</dbReference>
<organism evidence="1 2">
    <name type="scientific">Desulfopila aestuarii DSM 18488</name>
    <dbReference type="NCBI Taxonomy" id="1121416"/>
    <lineage>
        <taxon>Bacteria</taxon>
        <taxon>Pseudomonadati</taxon>
        <taxon>Thermodesulfobacteriota</taxon>
        <taxon>Desulfobulbia</taxon>
        <taxon>Desulfobulbales</taxon>
        <taxon>Desulfocapsaceae</taxon>
        <taxon>Desulfopila</taxon>
    </lineage>
</organism>
<protein>
    <recommendedName>
        <fullName evidence="3">Alkylhydroperoxidase family enzyme, contains CxxC motif</fullName>
    </recommendedName>
</protein>